<accession>A0A383EKZ3</accession>
<gene>
    <name evidence="1" type="ORF">METZ01_LOCUS510371</name>
</gene>
<name>A0A383EKZ3_9ZZZZ</name>
<evidence type="ECO:0000313" key="1">
    <source>
        <dbReference type="EMBL" id="SVE57517.1"/>
    </source>
</evidence>
<reference evidence="1" key="1">
    <citation type="submission" date="2018-05" db="EMBL/GenBank/DDBJ databases">
        <authorList>
            <person name="Lanie J.A."/>
            <person name="Ng W.-L."/>
            <person name="Kazmierczak K.M."/>
            <person name="Andrzejewski T.M."/>
            <person name="Davidsen T.M."/>
            <person name="Wayne K.J."/>
            <person name="Tettelin H."/>
            <person name="Glass J.I."/>
            <person name="Rusch D."/>
            <person name="Podicherti R."/>
            <person name="Tsui H.-C.T."/>
            <person name="Winkler M.E."/>
        </authorList>
    </citation>
    <scope>NUCLEOTIDE SEQUENCE</scope>
</reference>
<sequence>MPPETLGSLLLRLAGHQVFHHGPEAVVTRVDDLGRALGPTAVLPWPSLRILLRPHVFALSVFGIAVRLRADHQLCQKGYSKITPAATGSKPSGQEGNPI</sequence>
<proteinExistence type="predicted"/>
<organism evidence="1">
    <name type="scientific">marine metagenome</name>
    <dbReference type="NCBI Taxonomy" id="408172"/>
    <lineage>
        <taxon>unclassified sequences</taxon>
        <taxon>metagenomes</taxon>
        <taxon>ecological metagenomes</taxon>
    </lineage>
</organism>
<protein>
    <submittedName>
        <fullName evidence="1">Uncharacterized protein</fullName>
    </submittedName>
</protein>
<dbReference type="AlphaFoldDB" id="A0A383EKZ3"/>
<dbReference type="EMBL" id="UINC01226854">
    <property type="protein sequence ID" value="SVE57517.1"/>
    <property type="molecule type" value="Genomic_DNA"/>
</dbReference>